<proteinExistence type="inferred from homology"/>
<feature type="region of interest" description="Disordered" evidence="2">
    <location>
        <begin position="604"/>
        <end position="643"/>
    </location>
</feature>
<dbReference type="EMBL" id="JBJJXI010000020">
    <property type="protein sequence ID" value="KAL3405661.1"/>
    <property type="molecule type" value="Genomic_DNA"/>
</dbReference>
<dbReference type="FunFam" id="3.40.50.1820:FF:000004">
    <property type="entry name" value="Protein FAM135A isoform a"/>
    <property type="match status" value="1"/>
</dbReference>
<feature type="compositionally biased region" description="Low complexity" evidence="2">
    <location>
        <begin position="851"/>
        <end position="881"/>
    </location>
</feature>
<dbReference type="Pfam" id="PF05057">
    <property type="entry name" value="DUF676"/>
    <property type="match status" value="1"/>
</dbReference>
<feature type="compositionally biased region" description="Low complexity" evidence="2">
    <location>
        <begin position="1111"/>
        <end position="1139"/>
    </location>
</feature>
<feature type="region of interest" description="Disordered" evidence="2">
    <location>
        <begin position="428"/>
        <end position="479"/>
    </location>
</feature>
<keyword evidence="5" id="KW-1185">Reference proteome</keyword>
<protein>
    <recommendedName>
        <fullName evidence="3">DUF676 domain-containing protein</fullName>
    </recommendedName>
</protein>
<feature type="compositionally biased region" description="Polar residues" evidence="2">
    <location>
        <begin position="542"/>
        <end position="554"/>
    </location>
</feature>
<evidence type="ECO:0000313" key="4">
    <source>
        <dbReference type="EMBL" id="KAL3405661.1"/>
    </source>
</evidence>
<feature type="compositionally biased region" description="Gly residues" evidence="2">
    <location>
        <begin position="618"/>
        <end position="628"/>
    </location>
</feature>
<feature type="compositionally biased region" description="Polar residues" evidence="2">
    <location>
        <begin position="1036"/>
        <end position="1045"/>
    </location>
</feature>
<feature type="compositionally biased region" description="Low complexity" evidence="2">
    <location>
        <begin position="1430"/>
        <end position="1446"/>
    </location>
</feature>
<feature type="compositionally biased region" description="Low complexity" evidence="2">
    <location>
        <begin position="761"/>
        <end position="772"/>
    </location>
</feature>
<evidence type="ECO:0000313" key="5">
    <source>
        <dbReference type="Proteomes" id="UP001627154"/>
    </source>
</evidence>
<feature type="region of interest" description="Disordered" evidence="2">
    <location>
        <begin position="1430"/>
        <end position="1451"/>
    </location>
</feature>
<dbReference type="PANTHER" id="PTHR12482:SF5">
    <property type="entry name" value="DUF676 DOMAIN-CONTAINING PROTEIN"/>
    <property type="match status" value="1"/>
</dbReference>
<feature type="compositionally biased region" description="Polar residues" evidence="2">
    <location>
        <begin position="1100"/>
        <end position="1110"/>
    </location>
</feature>
<feature type="region of interest" description="Disordered" evidence="2">
    <location>
        <begin position="116"/>
        <end position="156"/>
    </location>
</feature>
<feature type="compositionally biased region" description="Basic and acidic residues" evidence="2">
    <location>
        <begin position="984"/>
        <end position="1001"/>
    </location>
</feature>
<dbReference type="InterPro" id="IPR029058">
    <property type="entry name" value="AB_hydrolase_fold"/>
</dbReference>
<comment type="caution">
    <text evidence="4">The sequence shown here is derived from an EMBL/GenBank/DDBJ whole genome shotgun (WGS) entry which is preliminary data.</text>
</comment>
<feature type="compositionally biased region" description="Low complexity" evidence="2">
    <location>
        <begin position="1345"/>
        <end position="1362"/>
    </location>
</feature>
<feature type="domain" description="DUF676" evidence="3">
    <location>
        <begin position="1494"/>
        <end position="1686"/>
    </location>
</feature>
<feature type="compositionally biased region" description="Polar residues" evidence="2">
    <location>
        <begin position="562"/>
        <end position="582"/>
    </location>
</feature>
<sequence length="1764" mass="195316">MTDLQATLEFSLELCKFYNVDLFQRGYYQIRTSLGVSPKLPIKVEVNQLRSSSSHHDAPGTSKRFQILYRNEEVTLGTSVLYRAHVLVHGHKIEEALARARFHLSVELWFGEPAAGGPGATGSSSSSSSHHQQHQQHQQRQHQYHQQQQQQQPTSMACVSSRALELNFVPTKGLHYHLPVLFDYFHLAAVSMTIHCCLVALHQPSIKKSILHYVQSCAPRSGRGRAQGKSLNDENIFKNIDSSATSRCVGSASSRLQTAKLAQQEVTRLLLAARESLLTDLADMARLLPSWQQRALELAQNTHKEITRMIDPEEADVAQLCAQNIVLWEHFLEAFSGRDAVHQHLGRVHHRLRVRRFAEGFFLCENPRSSAAGCYDAINQSYQAVSEAARRSRYLATMPNLPVHCAELDGELATLPLIFEDRYADASSQQPSTMARREHRNSASSIWSPRSEGNGGSLGYPDRLMLTSGGGGGHHRYANNLPAAARHSKSLDQLGPDLVTSHQPPSSGTMMMQMQDAGGYDSPRQQQRRLPRSASTHMLGMTNHSNSGKQQPRSPASRVATMPTNKKQQNHSSRSSCQNVFAQNGHGKRSTGCFGGGATLPRAKSSQHLVQSSSNSGSGNGTSSGGNCNGRKLSRGPDGGQSRSITSLLAAMFPDGDEQLPGYVGSLDIRKIAGPVSFDAKAGFFDEAIAANHHRRGQQQQQQYVHKQQINMPEALRTNTLDRATYTKARANKQQQQQQQVGRNGHLDQPRKYNTLGRSTQRQQQQQQQQQRCAGDGFYGNGKHEVHQLKRPRSTDRILDDRSRDSDLYEDARNYLSRSRESLLQHRNDINSGGGGGGKPRVSPSRKRSDQQQQRRNHNSIVNNNNNNKNSSSSSSNNNNHQHQHHNNNNKDSTYDSIYNEPSFRNGLSKLYGGDSSRSKQSRPQSAAPSIRVSGDSGCCSAVSTMERKSTTSSTGGSGGRHHPPPPIAYQDSLLLGGGGGGRHILETEHNNNNHHKDNGKEPLSPVDALKSPNQDSSSPALMSPVSVNSFTVYPSDQEQGQQQPGPALTPDGKRLRCASVPTAKNKTVVPRSAVSMPCMPSIAQESQQQQAAMVAKLSPPSSRPTSPGESISSSNDSGSSHSSSSSSSSSSNLTSERSGWVSSGGDEDTNSSSERRPRPHHHRRRRHHQSSSSSSKLSTEQLRQKLAKIVQQQQQQQPAAPPQPPPRHKKEKKDKKRDRHKHHQRDKQQPTTTATSSAKKIPDSPAAGGDSSATYEELVRLPPPRMFMDEPPPPEAFRDPSPLPPSMMAAAAAAAGMMMPPMTVDNPLYHVVESVKQQQQQQQQQKMLIHQRQNHQHHRHHQYQQHQQQHQQHQQQQQQQHQQHHHPQGHGNGSNKSVRGSPKQTKTAPCSPQRSKQRVATDGIPYGKGSRHDLCSDCYQEGKELLQSSQNNQQQLPQGQDGGDNANFNKNKEDFKRQTCFPGKLYSDLPAAQLASQLPYFHISDEYRLYSPEGCHLIVCVHGLDGNAADLRLVKTYLELGLPGQHLDFLMSETNKGDTFSDFDTMTDRLVAEILHHIESGGLAPTKVSFVGHSLGNIIIRSALTRPQLRGLVPRLHTFLSLSGPHLGTLYNTSGLVNAGMWFMQKWKKSGSLLQLAMRDSTDVRRSFMFRLSQRSNLQRFKHVLLCGSAQDRYVPLHSARIELCKAAVRDPSEQGSAYREMVHNILYPIMSTPGVSLVRYDVHHALPPTANALIGRAAHIAVLDSELFIEKFLLVTGLKYFK</sequence>
<evidence type="ECO:0000259" key="3">
    <source>
        <dbReference type="Pfam" id="PF05057"/>
    </source>
</evidence>
<evidence type="ECO:0000256" key="2">
    <source>
        <dbReference type="SAM" id="MobiDB-lite"/>
    </source>
</evidence>
<feature type="region of interest" description="Disordered" evidence="2">
    <location>
        <begin position="1083"/>
        <end position="1255"/>
    </location>
</feature>
<feature type="compositionally biased region" description="Polar residues" evidence="2">
    <location>
        <begin position="1012"/>
        <end position="1025"/>
    </location>
</feature>
<feature type="compositionally biased region" description="Low complexity" evidence="2">
    <location>
        <begin position="1084"/>
        <end position="1093"/>
    </location>
</feature>
<reference evidence="4 5" key="1">
    <citation type="journal article" date="2024" name="bioRxiv">
        <title>A reference genome for Trichogramma kaykai: A tiny desert-dwelling parasitoid wasp with competing sex-ratio distorters.</title>
        <authorList>
            <person name="Culotta J."/>
            <person name="Lindsey A.R."/>
        </authorList>
    </citation>
    <scope>NUCLEOTIDE SEQUENCE [LARGE SCALE GENOMIC DNA]</scope>
    <source>
        <strain evidence="4 5">KSX58</strain>
    </source>
</reference>
<dbReference type="Gene3D" id="3.40.50.1820">
    <property type="entry name" value="alpha/beta hydrolase"/>
    <property type="match status" value="1"/>
</dbReference>
<feature type="compositionally biased region" description="Polar residues" evidence="2">
    <location>
        <begin position="500"/>
        <end position="512"/>
    </location>
</feature>
<feature type="region of interest" description="Disordered" evidence="2">
    <location>
        <begin position="494"/>
        <end position="585"/>
    </location>
</feature>
<dbReference type="Proteomes" id="UP001627154">
    <property type="component" value="Unassembled WGS sequence"/>
</dbReference>
<feature type="compositionally biased region" description="Basic residues" evidence="2">
    <location>
        <begin position="1207"/>
        <end position="1226"/>
    </location>
</feature>
<organism evidence="4 5">
    <name type="scientific">Trichogramma kaykai</name>
    <dbReference type="NCBI Taxonomy" id="54128"/>
    <lineage>
        <taxon>Eukaryota</taxon>
        <taxon>Metazoa</taxon>
        <taxon>Ecdysozoa</taxon>
        <taxon>Arthropoda</taxon>
        <taxon>Hexapoda</taxon>
        <taxon>Insecta</taxon>
        <taxon>Pterygota</taxon>
        <taxon>Neoptera</taxon>
        <taxon>Endopterygota</taxon>
        <taxon>Hymenoptera</taxon>
        <taxon>Apocrita</taxon>
        <taxon>Proctotrupomorpha</taxon>
        <taxon>Chalcidoidea</taxon>
        <taxon>Trichogrammatidae</taxon>
        <taxon>Trichogramma</taxon>
    </lineage>
</organism>
<feature type="region of interest" description="Disordered" evidence="2">
    <location>
        <begin position="728"/>
        <end position="802"/>
    </location>
</feature>
<feature type="region of interest" description="Disordered" evidence="2">
    <location>
        <begin position="825"/>
        <end position="1025"/>
    </location>
</feature>
<feature type="compositionally biased region" description="Basic residues" evidence="2">
    <location>
        <begin position="1333"/>
        <end position="1344"/>
    </location>
</feature>
<feature type="compositionally biased region" description="Polar residues" evidence="2">
    <location>
        <begin position="1374"/>
        <end position="1395"/>
    </location>
</feature>
<feature type="region of interest" description="Disordered" evidence="2">
    <location>
        <begin position="1315"/>
        <end position="1409"/>
    </location>
</feature>
<feature type="compositionally biased region" description="Basic and acidic residues" evidence="2">
    <location>
        <begin position="782"/>
        <end position="802"/>
    </location>
</feature>
<feature type="compositionally biased region" description="Low complexity" evidence="2">
    <location>
        <begin position="698"/>
        <end position="709"/>
    </location>
</feature>
<feature type="compositionally biased region" description="Basic residues" evidence="2">
    <location>
        <begin position="131"/>
        <end position="143"/>
    </location>
</feature>
<dbReference type="SUPFAM" id="SSF53474">
    <property type="entry name" value="alpha/beta-Hydrolases"/>
    <property type="match status" value="1"/>
</dbReference>
<dbReference type="InterPro" id="IPR007751">
    <property type="entry name" value="DUF676_lipase-like"/>
</dbReference>
<feature type="region of interest" description="Disordered" evidence="2">
    <location>
        <begin position="1036"/>
        <end position="1055"/>
    </location>
</feature>
<dbReference type="InterPro" id="IPR044294">
    <property type="entry name" value="Lipase-like"/>
</dbReference>
<dbReference type="InterPro" id="IPR022122">
    <property type="entry name" value="DUF3657"/>
</dbReference>
<feature type="compositionally biased region" description="Basic residues" evidence="2">
    <location>
        <begin position="1158"/>
        <end position="1170"/>
    </location>
</feature>
<evidence type="ECO:0000256" key="1">
    <source>
        <dbReference type="ARBA" id="ARBA00007949"/>
    </source>
</evidence>
<dbReference type="Pfam" id="PF12394">
    <property type="entry name" value="DUF3657"/>
    <property type="match status" value="1"/>
</dbReference>
<name>A0ABD2XKC1_9HYME</name>
<comment type="similarity">
    <text evidence="1">Belongs to the FAM135 family.</text>
</comment>
<feature type="region of interest" description="Disordered" evidence="2">
    <location>
        <begin position="693"/>
        <end position="716"/>
    </location>
</feature>
<accession>A0ABD2XKC1</accession>
<gene>
    <name evidence="4" type="ORF">TKK_002024</name>
</gene>
<dbReference type="PANTHER" id="PTHR12482">
    <property type="entry name" value="LIPASE ROG1-RELATED-RELATED"/>
    <property type="match status" value="1"/>
</dbReference>